<dbReference type="EMBL" id="KV428035">
    <property type="protein sequence ID" value="KZT40260.1"/>
    <property type="molecule type" value="Genomic_DNA"/>
</dbReference>
<dbReference type="Proteomes" id="UP000076798">
    <property type="component" value="Unassembled WGS sequence"/>
</dbReference>
<keyword evidence="2" id="KW-1185">Reference proteome</keyword>
<evidence type="ECO:0000313" key="2">
    <source>
        <dbReference type="Proteomes" id="UP000076798"/>
    </source>
</evidence>
<accession>A0A166F478</accession>
<organism evidence="1 2">
    <name type="scientific">Sistotremastrum suecicum HHB10207 ss-3</name>
    <dbReference type="NCBI Taxonomy" id="1314776"/>
    <lineage>
        <taxon>Eukaryota</taxon>
        <taxon>Fungi</taxon>
        <taxon>Dikarya</taxon>
        <taxon>Basidiomycota</taxon>
        <taxon>Agaricomycotina</taxon>
        <taxon>Agaricomycetes</taxon>
        <taxon>Sistotremastrales</taxon>
        <taxon>Sistotremastraceae</taxon>
        <taxon>Sistotremastrum</taxon>
    </lineage>
</organism>
<name>A0A166F478_9AGAM</name>
<reference evidence="1 2" key="1">
    <citation type="journal article" date="2016" name="Mol. Biol. Evol.">
        <title>Comparative Genomics of Early-Diverging Mushroom-Forming Fungi Provides Insights into the Origins of Lignocellulose Decay Capabilities.</title>
        <authorList>
            <person name="Nagy L.G."/>
            <person name="Riley R."/>
            <person name="Tritt A."/>
            <person name="Adam C."/>
            <person name="Daum C."/>
            <person name="Floudas D."/>
            <person name="Sun H."/>
            <person name="Yadav J.S."/>
            <person name="Pangilinan J."/>
            <person name="Larsson K.H."/>
            <person name="Matsuura K."/>
            <person name="Barry K."/>
            <person name="Labutti K."/>
            <person name="Kuo R."/>
            <person name="Ohm R.A."/>
            <person name="Bhattacharya S.S."/>
            <person name="Shirouzu T."/>
            <person name="Yoshinaga Y."/>
            <person name="Martin F.M."/>
            <person name="Grigoriev I.V."/>
            <person name="Hibbett D.S."/>
        </authorList>
    </citation>
    <scope>NUCLEOTIDE SEQUENCE [LARGE SCALE GENOMIC DNA]</scope>
    <source>
        <strain evidence="1 2">HHB10207 ss-3</strain>
    </source>
</reference>
<sequence>MEYTYFTKGISIKTSAIMIWMNKLEDDSQCRQWDKKIVVCQFCEAQIDIPPKGKAQTRLALWRQHKTHCTQEKNASTDGPIEHEQRVRNMMIHIQDNNLDG</sequence>
<proteinExistence type="predicted"/>
<gene>
    <name evidence="1" type="ORF">SISSUDRAFT_1044497</name>
</gene>
<evidence type="ECO:0000313" key="1">
    <source>
        <dbReference type="EMBL" id="KZT40260.1"/>
    </source>
</evidence>
<dbReference type="AlphaFoldDB" id="A0A166F478"/>
<protein>
    <submittedName>
        <fullName evidence="1">Uncharacterized protein</fullName>
    </submittedName>
</protein>